<gene>
    <name evidence="9" type="ORF">EAL2_808p00410</name>
</gene>
<dbReference type="PATRIC" id="fig|1286171.3.peg.2218"/>
<dbReference type="Pfam" id="PF03180">
    <property type="entry name" value="Lipoprotein_9"/>
    <property type="match status" value="1"/>
</dbReference>
<keyword evidence="4" id="KW-0564">Palmitate</keyword>
<feature type="signal peptide" evidence="8">
    <location>
        <begin position="1"/>
        <end position="26"/>
    </location>
</feature>
<proteinExistence type="inferred from homology"/>
<protein>
    <recommendedName>
        <fullName evidence="6">Lipoprotein</fullName>
    </recommendedName>
</protein>
<dbReference type="AlphaFoldDB" id="W8TI75"/>
<dbReference type="OrthoDB" id="9812878at2"/>
<organism evidence="9 10">
    <name type="scientific">Peptoclostridium acidaminophilum DSM 3953</name>
    <dbReference type="NCBI Taxonomy" id="1286171"/>
    <lineage>
        <taxon>Bacteria</taxon>
        <taxon>Bacillati</taxon>
        <taxon>Bacillota</taxon>
        <taxon>Clostridia</taxon>
        <taxon>Peptostreptococcales</taxon>
        <taxon>Peptoclostridiaceae</taxon>
        <taxon>Peptoclostridium</taxon>
    </lineage>
</organism>
<dbReference type="KEGG" id="eac:EAL2_808p00410"/>
<dbReference type="eggNOG" id="COG1464">
    <property type="taxonomic scope" value="Bacteria"/>
</dbReference>
<keyword evidence="2 8" id="KW-0732">Signal</keyword>
<evidence type="ECO:0000256" key="1">
    <source>
        <dbReference type="ARBA" id="ARBA00004635"/>
    </source>
</evidence>
<dbReference type="GO" id="GO:0016020">
    <property type="term" value="C:membrane"/>
    <property type="evidence" value="ECO:0007669"/>
    <property type="project" value="UniProtKB-SubCell"/>
</dbReference>
<geneLocation type="plasmid" evidence="9 10">
    <name>EAL2_808p</name>
</geneLocation>
<accession>W8TI75</accession>
<dbReference type="SUPFAM" id="SSF53850">
    <property type="entry name" value="Periplasmic binding protein-like II"/>
    <property type="match status" value="1"/>
</dbReference>
<reference evidence="9 10" key="1">
    <citation type="journal article" date="2014" name="Genome Announc.">
        <title>Complete Genome Sequence of Amino Acid-Utilizing Eubacterium acidaminophilum al-2 (DSM 3953).</title>
        <authorList>
            <person name="Poehlein A."/>
            <person name="Andreesen J.R."/>
            <person name="Daniel R."/>
        </authorList>
    </citation>
    <scope>NUCLEOTIDE SEQUENCE [LARGE SCALE GENOMIC DNA]</scope>
    <source>
        <strain evidence="9 10">DSM 3953</strain>
        <plasmid evidence="10">Plasmid EAL2_808p</plasmid>
    </source>
</reference>
<dbReference type="PANTHER" id="PTHR30429">
    <property type="entry name" value="D-METHIONINE-BINDING LIPOPROTEIN METQ"/>
    <property type="match status" value="1"/>
</dbReference>
<dbReference type="Gene3D" id="3.40.190.10">
    <property type="entry name" value="Periplasmic binding protein-like II"/>
    <property type="match status" value="2"/>
</dbReference>
<keyword evidence="5 6" id="KW-0449">Lipoprotein</keyword>
<evidence type="ECO:0000313" key="9">
    <source>
        <dbReference type="EMBL" id="AHM57548.1"/>
    </source>
</evidence>
<dbReference type="EMBL" id="CP007453">
    <property type="protein sequence ID" value="AHM57548.1"/>
    <property type="molecule type" value="Genomic_DNA"/>
</dbReference>
<dbReference type="HOGENOM" id="CLU_067080_0_0_9"/>
<evidence type="ECO:0000256" key="8">
    <source>
        <dbReference type="SAM" id="SignalP"/>
    </source>
</evidence>
<dbReference type="InterPro" id="IPR004872">
    <property type="entry name" value="Lipoprotein_NlpA"/>
</dbReference>
<evidence type="ECO:0000256" key="2">
    <source>
        <dbReference type="ARBA" id="ARBA00022729"/>
    </source>
</evidence>
<keyword evidence="10" id="KW-1185">Reference proteome</keyword>
<sequence>MNKVLKLATALLLTGALLVGCSPKQEADKSALADSAETKTIVVGATPLPHSELLEFIKPQLEKEGITLEITEFTDYNTPNLALADGALDANFFQHVPYMEEFAAKNNLEIVSAGKVHVEPMGVYSKKIASADEIANGAKVAVPNDPTNEGRALLLLQSNGLIKLKDAAALDQTPKDIVENPKNLEFTELEAAQLPRVLDDVDFAVINTNYALEGGLNPVKDALFAEGEDSPYANIVTVRKGDEKRPEIVKLIEVLNSPEVKQFIEEKYEGSIIPAF</sequence>
<feature type="lipid moiety-binding region" description="S-diacylglycerol cysteine" evidence="7">
    <location>
        <position position="21"/>
    </location>
</feature>
<feature type="chain" id="PRO_5004915885" description="Lipoprotein" evidence="8">
    <location>
        <begin position="27"/>
        <end position="276"/>
    </location>
</feature>
<name>W8TI75_PEPAC</name>
<evidence type="ECO:0000256" key="6">
    <source>
        <dbReference type="PIRNR" id="PIRNR002854"/>
    </source>
</evidence>
<keyword evidence="3" id="KW-0472">Membrane</keyword>
<keyword evidence="9" id="KW-0614">Plasmid</keyword>
<dbReference type="PROSITE" id="PS51257">
    <property type="entry name" value="PROKAR_LIPOPROTEIN"/>
    <property type="match status" value="1"/>
</dbReference>
<evidence type="ECO:0000256" key="5">
    <source>
        <dbReference type="ARBA" id="ARBA00023288"/>
    </source>
</evidence>
<evidence type="ECO:0000256" key="3">
    <source>
        <dbReference type="ARBA" id="ARBA00023136"/>
    </source>
</evidence>
<dbReference type="RefSeq" id="WP_025436463.1">
    <property type="nucleotide sequence ID" value="NZ_CP007453.1"/>
</dbReference>
<comment type="similarity">
    <text evidence="6">Belongs to the nlpA lipoprotein family.</text>
</comment>
<dbReference type="PANTHER" id="PTHR30429:SF0">
    <property type="entry name" value="METHIONINE-BINDING LIPOPROTEIN METQ"/>
    <property type="match status" value="1"/>
</dbReference>
<dbReference type="Proteomes" id="UP000019591">
    <property type="component" value="Plasmid EAL2_808p"/>
</dbReference>
<comment type="subcellular location">
    <subcellularLocation>
        <location evidence="1">Membrane</location>
        <topology evidence="1">Lipid-anchor</topology>
    </subcellularLocation>
</comment>
<dbReference type="CDD" id="cd13597">
    <property type="entry name" value="PBP2_lipoprotein_Tp32"/>
    <property type="match status" value="1"/>
</dbReference>
<evidence type="ECO:0000256" key="4">
    <source>
        <dbReference type="ARBA" id="ARBA00023139"/>
    </source>
</evidence>
<evidence type="ECO:0000313" key="10">
    <source>
        <dbReference type="Proteomes" id="UP000019591"/>
    </source>
</evidence>
<dbReference type="PIRSF" id="PIRSF002854">
    <property type="entry name" value="MetQ"/>
    <property type="match status" value="1"/>
</dbReference>
<evidence type="ECO:0000256" key="7">
    <source>
        <dbReference type="PIRSR" id="PIRSR002854-1"/>
    </source>
</evidence>